<dbReference type="EMBL" id="LJEB01000224">
    <property type="protein sequence ID" value="KPR46621.1"/>
    <property type="molecule type" value="Genomic_DNA"/>
</dbReference>
<reference evidence="3" key="1">
    <citation type="submission" date="2015-09" db="EMBL/GenBank/DDBJ databases">
        <title>Prevalence of NDMs in South Africa.</title>
        <authorList>
            <person name="Osei Sekyere J."/>
            <person name="Govinden U."/>
            <person name="Essack S."/>
            <person name="Haldorsen B."/>
            <person name="Samuelsen O."/>
            <person name="Aasnaes B."/>
            <person name="Sundsfjord A."/>
        </authorList>
    </citation>
    <scope>NUCLEOTIDE SEQUENCE [LARGE SCALE GENOMIC DNA]</scope>
    <source>
        <strain evidence="3">ST62:944112508</strain>
    </source>
</reference>
<evidence type="ECO:0000313" key="2">
    <source>
        <dbReference type="EMBL" id="KPR46621.1"/>
    </source>
</evidence>
<dbReference type="AlphaFoldDB" id="A0AA40NEV6"/>
<feature type="region of interest" description="Disordered" evidence="1">
    <location>
        <begin position="122"/>
        <end position="142"/>
    </location>
</feature>
<sequence>MAVSLLALFTLSGCANQEAIKKHTASGKPEAEYPGKTKEQVKDALISYCNQKGLSVFESTDSLVICGKPADSVLAQMLVGNSYSTPAMAKIRFTIASVNNAPKVWSDMWIESQMPGGQVNQVPSKNNTDINSVQNMLDNLNP</sequence>
<gene>
    <name evidence="2" type="ORF">AN672_27905</name>
</gene>
<proteinExistence type="predicted"/>
<evidence type="ECO:0000313" key="3">
    <source>
        <dbReference type="Proteomes" id="UP000050520"/>
    </source>
</evidence>
<protein>
    <recommendedName>
        <fullName evidence="4">Lipoprotein</fullName>
    </recommendedName>
</protein>
<dbReference type="Proteomes" id="UP000050520">
    <property type="component" value="Unassembled WGS sequence"/>
</dbReference>
<evidence type="ECO:0000256" key="1">
    <source>
        <dbReference type="SAM" id="MobiDB-lite"/>
    </source>
</evidence>
<evidence type="ECO:0008006" key="4">
    <source>
        <dbReference type="Google" id="ProtNLM"/>
    </source>
</evidence>
<organism evidence="2 3">
    <name type="scientific">Citrobacter freundii</name>
    <dbReference type="NCBI Taxonomy" id="546"/>
    <lineage>
        <taxon>Bacteria</taxon>
        <taxon>Pseudomonadati</taxon>
        <taxon>Pseudomonadota</taxon>
        <taxon>Gammaproteobacteria</taxon>
        <taxon>Enterobacterales</taxon>
        <taxon>Enterobacteriaceae</taxon>
        <taxon>Citrobacter</taxon>
        <taxon>Citrobacter freundii complex</taxon>
    </lineage>
</organism>
<name>A0AA40NEV6_CITFR</name>
<accession>A0AA40NEV6</accession>
<reference evidence="2 3" key="2">
    <citation type="journal article" date="2017" name="PLoS ONE">
        <title>Genomic and phenotypic characterisation of fluoroquinolone resistance mechanisms in Enterobacteriaceae in Durban, South Africa.</title>
        <authorList>
            <person name="Osei Sekyere J."/>
            <person name="Amoako D.G."/>
        </authorList>
    </citation>
    <scope>NUCLEOTIDE SEQUENCE [LARGE SCALE GENOMIC DNA]</scope>
    <source>
        <strain evidence="2 3">ST62:944112508</strain>
    </source>
</reference>
<comment type="caution">
    <text evidence="2">The sequence shown here is derived from an EMBL/GenBank/DDBJ whole genome shotgun (WGS) entry which is preliminary data.</text>
</comment>